<dbReference type="Proteomes" id="UP001055879">
    <property type="component" value="Linkage Group LG08"/>
</dbReference>
<keyword evidence="2" id="KW-1185">Reference proteome</keyword>
<reference evidence="1 2" key="2">
    <citation type="journal article" date="2022" name="Mol. Ecol. Resour.">
        <title>The genomes of chicory, endive, great burdock and yacon provide insights into Asteraceae paleo-polyploidization history and plant inulin production.</title>
        <authorList>
            <person name="Fan W."/>
            <person name="Wang S."/>
            <person name="Wang H."/>
            <person name="Wang A."/>
            <person name="Jiang F."/>
            <person name="Liu H."/>
            <person name="Zhao H."/>
            <person name="Xu D."/>
            <person name="Zhang Y."/>
        </authorList>
    </citation>
    <scope>NUCLEOTIDE SEQUENCE [LARGE SCALE GENOMIC DNA]</scope>
    <source>
        <strain evidence="2">cv. Niubang</strain>
    </source>
</reference>
<name>A0ACB9ADC2_ARCLA</name>
<protein>
    <submittedName>
        <fullName evidence="1">Uncharacterized protein</fullName>
    </submittedName>
</protein>
<gene>
    <name evidence="1" type="ORF">L6452_26116</name>
</gene>
<proteinExistence type="predicted"/>
<evidence type="ECO:0000313" key="2">
    <source>
        <dbReference type="Proteomes" id="UP001055879"/>
    </source>
</evidence>
<accession>A0ACB9ADC2</accession>
<sequence length="693" mass="76455">MDLDPTTYLASISPYHLRQPPQAEHSWLQIKLKYVNTSTTNDFFLLLSRIILIRKLITPSPFPILPTHLNNLSLSLAKEMGILKDDGVVYKPVNQIDLGPHSDEVYLHADVKAPRMTGIVAKIFVYFLEMKIIGNVLLYFLKKNNRIQKLVSFAVLEESPLYVPLHPYEVNADLKEGEESKCGLSSSSSSSAERVEESKDYCLESLLSQDLTSNTNFHRWTIMDYSRAYTSRTITPHMVAQRLVSAIMQSSGPGMGMSFFINYESRDILKQATESTLRYERGEPISVLDGVPIAVKDEIDCMPYPTTGGTRWLHKVRPCKEDARCVERLRSCGAILVGKTNMHELGAGTSGINPHYGTSRNPYDPNRICGGSSSGSAGVVCAGLCPVALGVDGGGSVRMPAALCGVVGLKPSFGRIPHSGVIPWNWTVGMVGILAGTVEDSLIVYAAMSGEAETHQPTMQPKLYLPILKPCNQLPSIKLAKSNEWFNDCSDEIRICCLSALDNLHKRYGWETVEVTIPDIEAMRLAHYVTIGSECTTSLAHHLENQDKSESGVDVRVALSAYGAFNSRDYLNAQRIRNRQMKIHEKILSMADVIVTPTVGITAYEIKDDAKTGELDYINGAALVRYSIAGNFLGLPAVTVPIGYDKSGLPIGIQFIGKPWSEAMLIQIAYATEALCKAAYRKPKVYYDLLTET</sequence>
<reference evidence="2" key="1">
    <citation type="journal article" date="2022" name="Mol. Ecol. Resour.">
        <title>The genomes of chicory, endive, great burdock and yacon provide insights into Asteraceae palaeo-polyploidization history and plant inulin production.</title>
        <authorList>
            <person name="Fan W."/>
            <person name="Wang S."/>
            <person name="Wang H."/>
            <person name="Wang A."/>
            <person name="Jiang F."/>
            <person name="Liu H."/>
            <person name="Zhao H."/>
            <person name="Xu D."/>
            <person name="Zhang Y."/>
        </authorList>
    </citation>
    <scope>NUCLEOTIDE SEQUENCE [LARGE SCALE GENOMIC DNA]</scope>
    <source>
        <strain evidence="2">cv. Niubang</strain>
    </source>
</reference>
<dbReference type="EMBL" id="CM042054">
    <property type="protein sequence ID" value="KAI3707516.1"/>
    <property type="molecule type" value="Genomic_DNA"/>
</dbReference>
<comment type="caution">
    <text evidence="1">The sequence shown here is derived from an EMBL/GenBank/DDBJ whole genome shotgun (WGS) entry which is preliminary data.</text>
</comment>
<evidence type="ECO:0000313" key="1">
    <source>
        <dbReference type="EMBL" id="KAI3707516.1"/>
    </source>
</evidence>
<organism evidence="1 2">
    <name type="scientific">Arctium lappa</name>
    <name type="common">Greater burdock</name>
    <name type="synonym">Lappa major</name>
    <dbReference type="NCBI Taxonomy" id="4217"/>
    <lineage>
        <taxon>Eukaryota</taxon>
        <taxon>Viridiplantae</taxon>
        <taxon>Streptophyta</taxon>
        <taxon>Embryophyta</taxon>
        <taxon>Tracheophyta</taxon>
        <taxon>Spermatophyta</taxon>
        <taxon>Magnoliopsida</taxon>
        <taxon>eudicotyledons</taxon>
        <taxon>Gunneridae</taxon>
        <taxon>Pentapetalae</taxon>
        <taxon>asterids</taxon>
        <taxon>campanulids</taxon>
        <taxon>Asterales</taxon>
        <taxon>Asteraceae</taxon>
        <taxon>Carduoideae</taxon>
        <taxon>Cardueae</taxon>
        <taxon>Arctiinae</taxon>
        <taxon>Arctium</taxon>
    </lineage>
</organism>